<proteinExistence type="predicted"/>
<evidence type="ECO:0008006" key="4">
    <source>
        <dbReference type="Google" id="ProtNLM"/>
    </source>
</evidence>
<evidence type="ECO:0000256" key="1">
    <source>
        <dbReference type="SAM" id="Phobius"/>
    </source>
</evidence>
<sequence>MANEDKSDRDFAIAEYQPLREEVNRTIDRMTNNELACAGFVFALILFQMSPAEGAFLPQFILGPLAATLGLVVALVGEGRSKVFRRHLDQVDDYLALLERRVSDDLGWTNHYRDNYKAADDKRRIGSRIILWHVLKFSALLNFVFQCAYAILI</sequence>
<keyword evidence="1" id="KW-0812">Transmembrane</keyword>
<dbReference type="RefSeq" id="WP_386833354.1">
    <property type="nucleotide sequence ID" value="NZ_JBHUNP010000001.1"/>
</dbReference>
<feature type="transmembrane region" description="Helical" evidence="1">
    <location>
        <begin position="33"/>
        <end position="50"/>
    </location>
</feature>
<name>A0ABW5QKW3_9HYPH</name>
<protein>
    <recommendedName>
        <fullName evidence="4">SMODS and SLOG-associating 2TM effector domain-containing protein</fullName>
    </recommendedName>
</protein>
<comment type="caution">
    <text evidence="2">The sequence shown here is derived from an EMBL/GenBank/DDBJ whole genome shotgun (WGS) entry which is preliminary data.</text>
</comment>
<accession>A0ABW5QKW3</accession>
<dbReference type="EMBL" id="JBHUNP010000001">
    <property type="protein sequence ID" value="MFD2648243.1"/>
    <property type="molecule type" value="Genomic_DNA"/>
</dbReference>
<feature type="transmembrane region" description="Helical" evidence="1">
    <location>
        <begin position="56"/>
        <end position="77"/>
    </location>
</feature>
<gene>
    <name evidence="2" type="ORF">ACFSX5_10615</name>
</gene>
<keyword evidence="1" id="KW-0472">Membrane</keyword>
<feature type="transmembrane region" description="Helical" evidence="1">
    <location>
        <begin position="130"/>
        <end position="152"/>
    </location>
</feature>
<keyword evidence="3" id="KW-1185">Reference proteome</keyword>
<organism evidence="2 3">
    <name type="scientific">Devosia albogilva</name>
    <dbReference type="NCBI Taxonomy" id="429726"/>
    <lineage>
        <taxon>Bacteria</taxon>
        <taxon>Pseudomonadati</taxon>
        <taxon>Pseudomonadota</taxon>
        <taxon>Alphaproteobacteria</taxon>
        <taxon>Hyphomicrobiales</taxon>
        <taxon>Devosiaceae</taxon>
        <taxon>Devosia</taxon>
    </lineage>
</organism>
<evidence type="ECO:0000313" key="3">
    <source>
        <dbReference type="Proteomes" id="UP001597521"/>
    </source>
</evidence>
<reference evidence="3" key="1">
    <citation type="journal article" date="2019" name="Int. J. Syst. Evol. Microbiol.">
        <title>The Global Catalogue of Microorganisms (GCM) 10K type strain sequencing project: providing services to taxonomists for standard genome sequencing and annotation.</title>
        <authorList>
            <consortium name="The Broad Institute Genomics Platform"/>
            <consortium name="The Broad Institute Genome Sequencing Center for Infectious Disease"/>
            <person name="Wu L."/>
            <person name="Ma J."/>
        </authorList>
    </citation>
    <scope>NUCLEOTIDE SEQUENCE [LARGE SCALE GENOMIC DNA]</scope>
    <source>
        <strain evidence="3">CCM 7427</strain>
    </source>
</reference>
<dbReference type="Proteomes" id="UP001597521">
    <property type="component" value="Unassembled WGS sequence"/>
</dbReference>
<keyword evidence="1" id="KW-1133">Transmembrane helix</keyword>
<evidence type="ECO:0000313" key="2">
    <source>
        <dbReference type="EMBL" id="MFD2648243.1"/>
    </source>
</evidence>